<dbReference type="CDD" id="cd00616">
    <property type="entry name" value="AHBA_syn"/>
    <property type="match status" value="1"/>
</dbReference>
<evidence type="ECO:0000256" key="1">
    <source>
        <dbReference type="ARBA" id="ARBA00022898"/>
    </source>
</evidence>
<dbReference type="STRING" id="1343740.M271_50170"/>
<dbReference type="Gene3D" id="3.40.640.10">
    <property type="entry name" value="Type I PLP-dependent aspartate aminotransferase-like (Major domain)"/>
    <property type="match status" value="1"/>
</dbReference>
<evidence type="ECO:0000256" key="3">
    <source>
        <dbReference type="PIRSR" id="PIRSR000390-1"/>
    </source>
</evidence>
<accession>A0A0A0NWC4</accession>
<evidence type="ECO:0000256" key="2">
    <source>
        <dbReference type="ARBA" id="ARBA00037999"/>
    </source>
</evidence>
<dbReference type="InterPro" id="IPR015422">
    <property type="entry name" value="PyrdxlP-dep_Trfase_small"/>
</dbReference>
<gene>
    <name evidence="6" type="ORF">D3C57_144630</name>
</gene>
<dbReference type="GO" id="GO:0008483">
    <property type="term" value="F:transaminase activity"/>
    <property type="evidence" value="ECO:0007669"/>
    <property type="project" value="TreeGrafter"/>
</dbReference>
<dbReference type="HOGENOM" id="CLU_033332_1_1_11"/>
<protein>
    <recommendedName>
        <fullName evidence="8">Aminotransferase</fullName>
    </recommendedName>
</protein>
<reference evidence="6 7" key="1">
    <citation type="journal article" date="2018" name="J. Biol. Chem.">
        <title>Discovery of the actinoplanic acid pathway in Streptomyces rapamycinicus reveals a genetically conserved synergism with rapamycin.</title>
        <authorList>
            <person name="Mrak P."/>
            <person name="Krastel P."/>
            <person name="Pivk Lukancic P."/>
            <person name="Tao J."/>
            <person name="Pistorius D."/>
            <person name="Moore C.M."/>
        </authorList>
    </citation>
    <scope>NUCLEOTIDE SEQUENCE [LARGE SCALE GENOMIC DNA]</scope>
    <source>
        <strain evidence="6 7">NRRL 5491</strain>
    </source>
</reference>
<dbReference type="Gene3D" id="3.90.1150.10">
    <property type="entry name" value="Aspartate Aminotransferase, domain 1"/>
    <property type="match status" value="1"/>
</dbReference>
<dbReference type="GO" id="GO:0000271">
    <property type="term" value="P:polysaccharide biosynthetic process"/>
    <property type="evidence" value="ECO:0007669"/>
    <property type="project" value="TreeGrafter"/>
</dbReference>
<dbReference type="InterPro" id="IPR015424">
    <property type="entry name" value="PyrdxlP-dep_Trfase"/>
</dbReference>
<dbReference type="PANTHER" id="PTHR30244:SF9">
    <property type="entry name" value="PROTEIN RV3402C"/>
    <property type="match status" value="1"/>
</dbReference>
<dbReference type="Proteomes" id="UP000281594">
    <property type="component" value="Unassembled WGS sequence"/>
</dbReference>
<organism evidence="6 7">
    <name type="scientific">Streptomyces rapamycinicus (strain ATCC 29253 / DSM 41530 / NRRL 5491 / AYB-994)</name>
    <name type="common">Streptomyces hygroscopicus (strain ATCC 29253)</name>
    <dbReference type="NCBI Taxonomy" id="1343740"/>
    <lineage>
        <taxon>Bacteria</taxon>
        <taxon>Bacillati</taxon>
        <taxon>Actinomycetota</taxon>
        <taxon>Actinomycetes</taxon>
        <taxon>Kitasatosporales</taxon>
        <taxon>Streptomycetaceae</taxon>
        <taxon>Streptomyces</taxon>
        <taxon>Streptomyces violaceusniger group</taxon>
    </lineage>
</organism>
<dbReference type="PANTHER" id="PTHR30244">
    <property type="entry name" value="TRANSAMINASE"/>
    <property type="match status" value="1"/>
</dbReference>
<dbReference type="GO" id="GO:0030170">
    <property type="term" value="F:pyridoxal phosphate binding"/>
    <property type="evidence" value="ECO:0007669"/>
    <property type="project" value="TreeGrafter"/>
</dbReference>
<keyword evidence="1 4" id="KW-0663">Pyridoxal phosphate</keyword>
<dbReference type="PIRSF" id="PIRSF000390">
    <property type="entry name" value="PLP_StrS"/>
    <property type="match status" value="1"/>
</dbReference>
<evidence type="ECO:0000313" key="7">
    <source>
        <dbReference type="Proteomes" id="UP000281594"/>
    </source>
</evidence>
<feature type="active site" description="Proton acceptor" evidence="3">
    <location>
        <position position="199"/>
    </location>
</feature>
<evidence type="ECO:0000313" key="6">
    <source>
        <dbReference type="EMBL" id="RLV71771.1"/>
    </source>
</evidence>
<dbReference type="InterPro" id="IPR000653">
    <property type="entry name" value="DegT/StrS_aminotransferase"/>
</dbReference>
<dbReference type="AlphaFoldDB" id="A0A0A0NWC4"/>
<evidence type="ECO:0000256" key="5">
    <source>
        <dbReference type="RuleBase" id="RU004508"/>
    </source>
</evidence>
<dbReference type="Pfam" id="PF01041">
    <property type="entry name" value="DegT_DnrJ_EryC1"/>
    <property type="match status" value="1"/>
</dbReference>
<dbReference type="EMBL" id="QYCY01000004">
    <property type="protein sequence ID" value="RLV71771.1"/>
    <property type="molecule type" value="Genomic_DNA"/>
</dbReference>
<dbReference type="eggNOG" id="COG0399">
    <property type="taxonomic scope" value="Bacteria"/>
</dbReference>
<evidence type="ECO:0000256" key="4">
    <source>
        <dbReference type="PIRSR" id="PIRSR000390-2"/>
    </source>
</evidence>
<evidence type="ECO:0008006" key="8">
    <source>
        <dbReference type="Google" id="ProtNLM"/>
    </source>
</evidence>
<name>A0A0A0NWC4_STRRN</name>
<comment type="similarity">
    <text evidence="2 5">Belongs to the DegT/DnrJ/EryC1 family.</text>
</comment>
<dbReference type="KEGG" id="src:M271_50170"/>
<sequence>MSADKPAILGGTPILNEKVPVTRPTVAPRGPEFHQVMDRVLNSGFLTKGAELEGFEHEIAAFIGVGNAVAVSSGTMGLTLTLRCLGLLGHAVMPSFTFMATGHAARWNGLEPRFADIDPHTFAMATRAMDSVTTPETALVLAVHPFGAPCEVDELQALCTSRGIPLILDAAAALGGCYPDGSRIGTKGLAEIFSLSPTKPLTCGEGGFIVTNNDDLAKELRIAREYGNPGNHNSVVIGLNGRMPELSAALGRHNLPLLPEWLARRAEAAARYQENLKDTAGMTFQRIPRTAKSTYKDFCVIIDRELFGLSRDMLADALHQEGITTRRYFDPPLHRQTAYRQWTVAPGALPHTESVADGILSLPLLPDMAANLVDQICSVILRIRAHSAEISCRSARGGAGG</sequence>
<dbReference type="InterPro" id="IPR015421">
    <property type="entry name" value="PyrdxlP-dep_Trfase_major"/>
</dbReference>
<comment type="caution">
    <text evidence="6">The sequence shown here is derived from an EMBL/GenBank/DDBJ whole genome shotgun (WGS) entry which is preliminary data.</text>
</comment>
<dbReference type="RefSeq" id="WP_020874872.1">
    <property type="nucleotide sequence ID" value="NC_022785.1"/>
</dbReference>
<dbReference type="SUPFAM" id="SSF53383">
    <property type="entry name" value="PLP-dependent transferases"/>
    <property type="match status" value="1"/>
</dbReference>
<feature type="modified residue" description="N6-(pyridoxal phosphate)lysine" evidence="4">
    <location>
        <position position="199"/>
    </location>
</feature>
<proteinExistence type="inferred from homology"/>